<accession>A0ABT8SAW4</accession>
<dbReference type="EMBL" id="JAUKVY010000019">
    <property type="protein sequence ID" value="MDO1535429.1"/>
    <property type="molecule type" value="Genomic_DNA"/>
</dbReference>
<evidence type="ECO:0000313" key="1">
    <source>
        <dbReference type="EMBL" id="MDO1535429.1"/>
    </source>
</evidence>
<organism evidence="1 2">
    <name type="scientific">Variovorax ginsengisoli</name>
    <dbReference type="NCBI Taxonomy" id="363844"/>
    <lineage>
        <taxon>Bacteria</taxon>
        <taxon>Pseudomonadati</taxon>
        <taxon>Pseudomonadota</taxon>
        <taxon>Betaproteobacteria</taxon>
        <taxon>Burkholderiales</taxon>
        <taxon>Comamonadaceae</taxon>
        <taxon>Variovorax</taxon>
    </lineage>
</organism>
<name>A0ABT8SAW4_9BURK</name>
<feature type="non-terminal residue" evidence="1">
    <location>
        <position position="1"/>
    </location>
</feature>
<keyword evidence="2" id="KW-1185">Reference proteome</keyword>
<dbReference type="Proteomes" id="UP001169027">
    <property type="component" value="Unassembled WGS sequence"/>
</dbReference>
<protein>
    <submittedName>
        <fullName evidence="1">Uncharacterized protein</fullName>
    </submittedName>
</protein>
<comment type="caution">
    <text evidence="1">The sequence shown here is derived from an EMBL/GenBank/DDBJ whole genome shotgun (WGS) entry which is preliminary data.</text>
</comment>
<dbReference type="RefSeq" id="WP_301813088.1">
    <property type="nucleotide sequence ID" value="NZ_JAUJZH010000019.1"/>
</dbReference>
<proteinExistence type="predicted"/>
<gene>
    <name evidence="1" type="ORF">Q2T77_24395</name>
</gene>
<evidence type="ECO:0000313" key="2">
    <source>
        <dbReference type="Proteomes" id="UP001169027"/>
    </source>
</evidence>
<reference evidence="1" key="1">
    <citation type="submission" date="2023-06" db="EMBL/GenBank/DDBJ databases">
        <authorList>
            <person name="Jiang Y."/>
            <person name="Liu Q."/>
        </authorList>
    </citation>
    <scope>NUCLEOTIDE SEQUENCE</scope>
    <source>
        <strain evidence="1">CGMCC 1.12090</strain>
    </source>
</reference>
<sequence>LYIFNDPSKQSLVLLASLRSAEPSIMTRFFKNRQTFFAFFRFSQPLHWEAAAVRVFCGAFDYDTVFSTSSTSRGLFLSRQSLRSTRNPEAASSPSFSAEPSIMTRFLEPDQDRRAFFVLGDLAIFLL</sequence>